<dbReference type="InterPro" id="IPR005334">
    <property type="entry name" value="Tctex-1-like"/>
</dbReference>
<dbReference type="Proteomes" id="UP001164746">
    <property type="component" value="Chromosome 13"/>
</dbReference>
<evidence type="ECO:0000256" key="1">
    <source>
        <dbReference type="ARBA" id="ARBA00005361"/>
    </source>
</evidence>
<gene>
    <name evidence="4" type="ORF">MAR_036896</name>
</gene>
<evidence type="ECO:0000259" key="3">
    <source>
        <dbReference type="Pfam" id="PF04774"/>
    </source>
</evidence>
<dbReference type="Pfam" id="PF03645">
    <property type="entry name" value="Tctex-1"/>
    <property type="match status" value="1"/>
</dbReference>
<evidence type="ECO:0000313" key="4">
    <source>
        <dbReference type="EMBL" id="WAR23227.1"/>
    </source>
</evidence>
<dbReference type="EMBL" id="CP111024">
    <property type="protein sequence ID" value="WAR23227.1"/>
    <property type="molecule type" value="Genomic_DNA"/>
</dbReference>
<organism evidence="4 5">
    <name type="scientific">Mya arenaria</name>
    <name type="common">Soft-shell clam</name>
    <dbReference type="NCBI Taxonomy" id="6604"/>
    <lineage>
        <taxon>Eukaryota</taxon>
        <taxon>Metazoa</taxon>
        <taxon>Spiralia</taxon>
        <taxon>Lophotrochozoa</taxon>
        <taxon>Mollusca</taxon>
        <taxon>Bivalvia</taxon>
        <taxon>Autobranchia</taxon>
        <taxon>Heteroconchia</taxon>
        <taxon>Euheterodonta</taxon>
        <taxon>Imparidentia</taxon>
        <taxon>Neoheterodontei</taxon>
        <taxon>Myida</taxon>
        <taxon>Myoidea</taxon>
        <taxon>Myidae</taxon>
        <taxon>Mya</taxon>
    </lineage>
</organism>
<feature type="compositionally biased region" description="Acidic residues" evidence="2">
    <location>
        <begin position="32"/>
        <end position="42"/>
    </location>
</feature>
<sequence length="488" mass="55223">MKDTTQEEPQEWNPQAEDTENKDPNESTESANPEEGEAEDDEAKQMTLEEWKKLNETRRVKSEFKLRKANEGADMSQWKGAQVYKKKPGADSDEDEEEETDEDDDDEDELRNKKLLNEIKITFNDSPRRGRGARRPRGPRGGRIGGGRGDRRPNAAPKFDDENDFPSLINGLKRILTLHFPKLSFQPIKAPLRSSSKLSQRGQRSVCGIMSQVNNPVWNSQIGCCQVNRRDGVMGELMCDTSWLVEKPVNPLAVGQLLRLVVLVSLREVQAGEELFSTYYTIRMAKVQSLTAENLADHHGDQTGSKRHSIYAKEGSEGPSAMTTNPSMRRMSRFEGRPSVQYGRRMSQVSRSSVTGSSFAHRHIGLFPVKLQNTYKVEPDTSEVFKPGNVQGVIQEVLDECLDGEKYNSTQCRNLTQMLTDLIKSRVKDMGFNRYKYIVTVTIGQDCDQGVHVVSRCLWNKDTDNYAEAHYNKNGLYAVAAVYACYFE</sequence>
<feature type="compositionally biased region" description="Acidic residues" evidence="2">
    <location>
        <begin position="91"/>
        <end position="109"/>
    </location>
</feature>
<dbReference type="InterPro" id="IPR038586">
    <property type="entry name" value="Tctex-1-like_sf"/>
</dbReference>
<dbReference type="Gene3D" id="3.30.1140.40">
    <property type="entry name" value="Tctex-1"/>
    <property type="match status" value="1"/>
</dbReference>
<feature type="domain" description="Hyaluronan/mRNA-binding protein" evidence="3">
    <location>
        <begin position="10"/>
        <end position="71"/>
    </location>
</feature>
<feature type="compositionally biased region" description="Acidic residues" evidence="2">
    <location>
        <begin position="1"/>
        <end position="10"/>
    </location>
</feature>
<name>A0ABY7FM65_MYAAR</name>
<dbReference type="PANTHER" id="PTHR21255">
    <property type="entry name" value="T-COMPLEX-ASSOCIATED-TESTIS-EXPRESSED 1/ DYNEIN LIGHT CHAIN"/>
    <property type="match status" value="1"/>
</dbReference>
<dbReference type="InterPro" id="IPR006861">
    <property type="entry name" value="HABP4_PAIRBP1-bd"/>
</dbReference>
<keyword evidence="5" id="KW-1185">Reference proteome</keyword>
<feature type="compositionally biased region" description="Basic and acidic residues" evidence="2">
    <location>
        <begin position="43"/>
        <end position="71"/>
    </location>
</feature>
<comment type="similarity">
    <text evidence="1">Belongs to the dynein light chain Tctex-type family.</text>
</comment>
<feature type="region of interest" description="Disordered" evidence="2">
    <location>
        <begin position="1"/>
        <end position="163"/>
    </location>
</feature>
<protein>
    <submittedName>
        <fullName evidence="4">TC1D1-like protein</fullName>
    </submittedName>
</protein>
<dbReference type="Pfam" id="PF04774">
    <property type="entry name" value="HABP4_PAI-RBP1"/>
    <property type="match status" value="1"/>
</dbReference>
<accession>A0ABY7FM65</accession>
<dbReference type="PANTHER" id="PTHR21255:SF65">
    <property type="entry name" value="TCTEX1 DOMAIN-CONTAINING PROTEIN 2"/>
    <property type="match status" value="1"/>
</dbReference>
<evidence type="ECO:0000256" key="2">
    <source>
        <dbReference type="SAM" id="MobiDB-lite"/>
    </source>
</evidence>
<evidence type="ECO:0000313" key="5">
    <source>
        <dbReference type="Proteomes" id="UP001164746"/>
    </source>
</evidence>
<dbReference type="CDD" id="cd21451">
    <property type="entry name" value="DLC-like_TCTEX1D"/>
    <property type="match status" value="1"/>
</dbReference>
<proteinExistence type="inferred from homology"/>
<feature type="compositionally biased region" description="Basic residues" evidence="2">
    <location>
        <begin position="129"/>
        <end position="140"/>
    </location>
</feature>
<reference evidence="4" key="1">
    <citation type="submission" date="2022-11" db="EMBL/GenBank/DDBJ databases">
        <title>Centuries of genome instability and evolution in soft-shell clam transmissible cancer (bioRxiv).</title>
        <authorList>
            <person name="Hart S.F.M."/>
            <person name="Yonemitsu M.A."/>
            <person name="Giersch R.M."/>
            <person name="Beal B.F."/>
            <person name="Arriagada G."/>
            <person name="Davis B.W."/>
            <person name="Ostrander E.A."/>
            <person name="Goff S.P."/>
            <person name="Metzger M.J."/>
        </authorList>
    </citation>
    <scope>NUCLEOTIDE SEQUENCE</scope>
    <source>
        <strain evidence="4">MELC-2E11</strain>
        <tissue evidence="4">Siphon/mantle</tissue>
    </source>
</reference>